<evidence type="ECO:0000313" key="3">
    <source>
        <dbReference type="EMBL" id="WRS38024.1"/>
    </source>
</evidence>
<dbReference type="SUPFAM" id="SSF103247">
    <property type="entry name" value="TT1751-like"/>
    <property type="match status" value="1"/>
</dbReference>
<dbReference type="CDD" id="cd14797">
    <property type="entry name" value="DUF302"/>
    <property type="match status" value="1"/>
</dbReference>
<evidence type="ECO:0000313" key="4">
    <source>
        <dbReference type="Proteomes" id="UP001334732"/>
    </source>
</evidence>
<evidence type="ECO:0000256" key="1">
    <source>
        <dbReference type="SAM" id="SignalP"/>
    </source>
</evidence>
<dbReference type="InterPro" id="IPR035923">
    <property type="entry name" value="TT1751-like_sf"/>
</dbReference>
<reference evidence="3 4" key="1">
    <citation type="submission" date="2023-12" db="EMBL/GenBank/DDBJ databases">
        <title>Thiobacillus sedimentum sp. nov., a chemolithoautotrophic sulfur-oxidizing bacterium isolated from freshwater sediment.</title>
        <authorList>
            <person name="Luo J."/>
            <person name="Dai C."/>
        </authorList>
    </citation>
    <scope>NUCLEOTIDE SEQUENCE [LARGE SCALE GENOMIC DNA]</scope>
    <source>
        <strain evidence="3 4">SCUT-2</strain>
    </source>
</reference>
<proteinExistence type="predicted"/>
<keyword evidence="1" id="KW-0732">Signal</keyword>
<dbReference type="InterPro" id="IPR005180">
    <property type="entry name" value="DUF302"/>
</dbReference>
<keyword evidence="4" id="KW-1185">Reference proteome</keyword>
<dbReference type="Proteomes" id="UP001334732">
    <property type="component" value="Chromosome"/>
</dbReference>
<protein>
    <submittedName>
        <fullName evidence="3">DUF302 domain-containing protein</fullName>
    </submittedName>
</protein>
<dbReference type="RefSeq" id="WP_324778637.1">
    <property type="nucleotide sequence ID" value="NZ_CP141769.1"/>
</dbReference>
<feature type="chain" id="PRO_5046056209" evidence="1">
    <location>
        <begin position="20"/>
        <end position="234"/>
    </location>
</feature>
<feature type="signal peptide" evidence="1">
    <location>
        <begin position="1"/>
        <end position="19"/>
    </location>
</feature>
<dbReference type="Gene3D" id="3.30.310.70">
    <property type="entry name" value="TT1751-like domain"/>
    <property type="match status" value="1"/>
</dbReference>
<dbReference type="EMBL" id="CP141769">
    <property type="protein sequence ID" value="WRS38024.1"/>
    <property type="molecule type" value="Genomic_DNA"/>
</dbReference>
<feature type="domain" description="DUF302" evidence="2">
    <location>
        <begin position="141"/>
        <end position="192"/>
    </location>
</feature>
<name>A0ABZ1CF73_9PROT</name>
<gene>
    <name evidence="3" type="ORF">VA613_08325</name>
</gene>
<organism evidence="3 4">
    <name type="scientific">Thiobacillus sedimenti</name>
    <dbReference type="NCBI Taxonomy" id="3110231"/>
    <lineage>
        <taxon>Bacteria</taxon>
        <taxon>Pseudomonadati</taxon>
        <taxon>Pseudomonadota</taxon>
        <taxon>Betaproteobacteria</taxon>
        <taxon>Nitrosomonadales</taxon>
        <taxon>Thiobacillaceae</taxon>
        <taxon>Thiobacillus</taxon>
    </lineage>
</organism>
<sequence>MMRLSAFAIAALCAMPVLAAEPPAAAASPAADGWINATPTPYGPLLIQQAPPPPHRDYQMNRVLTPEEKKRWFDMAMPGIASLMQMDAREAMNYFAVKYKVRPGLSFDQVVESMMLRANRDNLKLVGSNLIWKEFRATLHDETAPRVEVYSFCDIAVGRELMKLVPEIVVFLPCRIAVMEDADKNIWVLTLDWDATWLDQAGRQTGITPELRKGVMEIRDKLDDVMRAAANGEL</sequence>
<evidence type="ECO:0000259" key="2">
    <source>
        <dbReference type="Pfam" id="PF03625"/>
    </source>
</evidence>
<accession>A0ABZ1CF73</accession>
<dbReference type="Pfam" id="PF03625">
    <property type="entry name" value="DUF302"/>
    <property type="match status" value="1"/>
</dbReference>